<name>A0ABW0XTX6_9ACTN</name>
<dbReference type="RefSeq" id="WP_381212152.1">
    <property type="nucleotide sequence ID" value="NZ_JBHSPC010000042.1"/>
</dbReference>
<evidence type="ECO:0000256" key="1">
    <source>
        <dbReference type="ARBA" id="ARBA00006068"/>
    </source>
</evidence>
<dbReference type="InterPro" id="IPR027381">
    <property type="entry name" value="LytR/CpsA/Psr_C"/>
</dbReference>
<dbReference type="Pfam" id="PF03816">
    <property type="entry name" value="LytR_cpsA_psr"/>
    <property type="match status" value="1"/>
</dbReference>
<feature type="domain" description="LytR/CpsA/Psr regulator C-terminal" evidence="5">
    <location>
        <begin position="375"/>
        <end position="459"/>
    </location>
</feature>
<gene>
    <name evidence="6" type="ORF">ACFP2V_16515</name>
</gene>
<dbReference type="Proteomes" id="UP001596183">
    <property type="component" value="Unassembled WGS sequence"/>
</dbReference>
<evidence type="ECO:0000313" key="6">
    <source>
        <dbReference type="EMBL" id="MFC5671665.1"/>
    </source>
</evidence>
<accession>A0ABW0XTX6</accession>
<dbReference type="InterPro" id="IPR050922">
    <property type="entry name" value="LytR/CpsA/Psr_CW_biosynth"/>
</dbReference>
<proteinExistence type="inferred from homology"/>
<organism evidence="6 7">
    <name type="scientific">Streptomyces incanus</name>
    <dbReference type="NCBI Taxonomy" id="887453"/>
    <lineage>
        <taxon>Bacteria</taxon>
        <taxon>Bacillati</taxon>
        <taxon>Actinomycetota</taxon>
        <taxon>Actinomycetes</taxon>
        <taxon>Kitasatosporales</taxon>
        <taxon>Streptomycetaceae</taxon>
        <taxon>Streptomyces</taxon>
    </lineage>
</organism>
<feature type="domain" description="Cell envelope-related transcriptional attenuator" evidence="4">
    <location>
        <begin position="107"/>
        <end position="269"/>
    </location>
</feature>
<evidence type="ECO:0000259" key="4">
    <source>
        <dbReference type="Pfam" id="PF03816"/>
    </source>
</evidence>
<comment type="similarity">
    <text evidence="1">Belongs to the LytR/CpsA/Psr (LCP) family.</text>
</comment>
<evidence type="ECO:0000256" key="3">
    <source>
        <dbReference type="SAM" id="Phobius"/>
    </source>
</evidence>
<comment type="caution">
    <text evidence="6">The sequence shown here is derived from an EMBL/GenBank/DDBJ whole genome shotgun (WGS) entry which is preliminary data.</text>
</comment>
<keyword evidence="3" id="KW-0472">Membrane</keyword>
<dbReference type="Gene3D" id="3.40.630.190">
    <property type="entry name" value="LCP protein"/>
    <property type="match status" value="1"/>
</dbReference>
<dbReference type="EMBL" id="JBHSPC010000042">
    <property type="protein sequence ID" value="MFC5671665.1"/>
    <property type="molecule type" value="Genomic_DNA"/>
</dbReference>
<reference evidence="7" key="1">
    <citation type="journal article" date="2019" name="Int. J. Syst. Evol. Microbiol.">
        <title>The Global Catalogue of Microorganisms (GCM) 10K type strain sequencing project: providing services to taxonomists for standard genome sequencing and annotation.</title>
        <authorList>
            <consortium name="The Broad Institute Genomics Platform"/>
            <consortium name="The Broad Institute Genome Sequencing Center for Infectious Disease"/>
            <person name="Wu L."/>
            <person name="Ma J."/>
        </authorList>
    </citation>
    <scope>NUCLEOTIDE SEQUENCE [LARGE SCALE GENOMIC DNA]</scope>
    <source>
        <strain evidence="7">JCM 13852</strain>
    </source>
</reference>
<keyword evidence="7" id="KW-1185">Reference proteome</keyword>
<dbReference type="InterPro" id="IPR004474">
    <property type="entry name" value="LytR_CpsA_psr"/>
</dbReference>
<dbReference type="NCBIfam" id="TIGR00350">
    <property type="entry name" value="lytR_cpsA_psr"/>
    <property type="match status" value="1"/>
</dbReference>
<dbReference type="PANTHER" id="PTHR33392">
    <property type="entry name" value="POLYISOPRENYL-TEICHOIC ACID--PEPTIDOGLYCAN TEICHOIC ACID TRANSFERASE TAGU"/>
    <property type="match status" value="1"/>
</dbReference>
<evidence type="ECO:0000259" key="5">
    <source>
        <dbReference type="Pfam" id="PF13399"/>
    </source>
</evidence>
<dbReference type="PANTHER" id="PTHR33392:SF6">
    <property type="entry name" value="POLYISOPRENYL-TEICHOIC ACID--PEPTIDOGLYCAN TEICHOIC ACID TRANSFERASE TAGU"/>
    <property type="match status" value="1"/>
</dbReference>
<dbReference type="Gene3D" id="3.30.70.2390">
    <property type="match status" value="1"/>
</dbReference>
<feature type="region of interest" description="Disordered" evidence="2">
    <location>
        <begin position="1"/>
        <end position="27"/>
    </location>
</feature>
<keyword evidence="3" id="KW-1133">Transmembrane helix</keyword>
<sequence length="465" mass="48879">MAGHARRAVRTEDTGGSTERRRGRRPKRRIGRWVVLGTSCLILGAAATGGWLYSHLSGNIKGADVGDALGDDRPQAAAGGENILVIGSDSRKGLGDAYGRNLTTMQSDALMLLHTGGNGKWATVVSFPRDSWVQVPACDRGDGSTSSPHHFKINEAFAIGGTTGDTAKAAACAIKTVEANTQVRIDHFLIVDFRGFGGMVDALGGVEVCPKQPIHDTKAHLDLEAGCQIVKDDKALGYVRARYSIGDGSDVGRIGRQQEFMQSLAARAKSKLHSPSALYGFLDSATKSLTTDPDLAGIKPLTSLASGLTGIATDRISFLTVPNYPRERDVPTDKANVTWQQPAARQLFTAINRDQEMTKTDLKKATAQMPAPAGTVHVTVLNGTAAQGAALKAADRLRDLGFQITATGNAPDKVGKTTLIYPQGQSEQAQTLAGHLPGVTPALSEQAVAGTVTLTIGPDLPALSG</sequence>
<keyword evidence="3" id="KW-0812">Transmembrane</keyword>
<feature type="transmembrane region" description="Helical" evidence="3">
    <location>
        <begin position="30"/>
        <end position="53"/>
    </location>
</feature>
<evidence type="ECO:0000313" key="7">
    <source>
        <dbReference type="Proteomes" id="UP001596183"/>
    </source>
</evidence>
<protein>
    <submittedName>
        <fullName evidence="6">LCP family protein</fullName>
    </submittedName>
</protein>
<evidence type="ECO:0000256" key="2">
    <source>
        <dbReference type="SAM" id="MobiDB-lite"/>
    </source>
</evidence>
<dbReference type="Pfam" id="PF13399">
    <property type="entry name" value="LytR_C"/>
    <property type="match status" value="1"/>
</dbReference>